<dbReference type="STRING" id="457427.SSOG_06387"/>
<sequence>MSSSSVPAMTTTFPLGRTVRGTGPGLLLAHGATGSTDANYGPLLDGLAAHHRVVGPDYPGSGRTPRATGPLDLDGLADALVATAVEEGLDTFAVAGYSLGTPLAVRAATRHPSRVTALVLTAAFAHPSARMRLLLDDWLRLLRADDGHEAVARWGALLGAGAPYLDRMPSDELAARIAATRDSIPPGAVDHVLLGTEADVRADLPRVAGPTLVISTTHDAMVTPHHHHEVAAGIPDAQLAELPTGHLPFVEAPAQWLTLIRDFLAATA</sequence>
<proteinExistence type="predicted"/>
<feature type="domain" description="AB hydrolase-1" evidence="1">
    <location>
        <begin position="26"/>
        <end position="253"/>
    </location>
</feature>
<dbReference type="InterPro" id="IPR029058">
    <property type="entry name" value="AB_hydrolase_fold"/>
</dbReference>
<keyword evidence="3" id="KW-1185">Reference proteome</keyword>
<dbReference type="Pfam" id="PF00561">
    <property type="entry name" value="Abhydrolase_1"/>
    <property type="match status" value="1"/>
</dbReference>
<dbReference type="PANTHER" id="PTHR43798:SF33">
    <property type="entry name" value="HYDROLASE, PUTATIVE (AFU_ORTHOLOGUE AFUA_2G14860)-RELATED"/>
    <property type="match status" value="1"/>
</dbReference>
<accession>D9W762</accession>
<protein>
    <submittedName>
        <fullName evidence="2">Putative 3-oxoadipate enol-lactone hydrolase/4-carboxymuconolactone decarboxylase</fullName>
    </submittedName>
</protein>
<evidence type="ECO:0000259" key="1">
    <source>
        <dbReference type="Pfam" id="PF00561"/>
    </source>
</evidence>
<dbReference type="AlphaFoldDB" id="D9W762"/>
<name>D9W762_9ACTN</name>
<gene>
    <name evidence="2" type="ORF">SSOG_06387</name>
</gene>
<keyword evidence="2" id="KW-0378">Hydrolase</keyword>
<reference evidence="2 3" key="1">
    <citation type="submission" date="2009-02" db="EMBL/GenBank/DDBJ databases">
        <title>Annotation of Streptomyces hygroscopicus strain ATCC 53653.</title>
        <authorList>
            <consortium name="The Broad Institute Genome Sequencing Platform"/>
            <consortium name="Broad Institute Microbial Sequencing Center"/>
            <person name="Fischbach M."/>
            <person name="Godfrey P."/>
            <person name="Ward D."/>
            <person name="Young S."/>
            <person name="Zeng Q."/>
            <person name="Koehrsen M."/>
            <person name="Alvarado L."/>
            <person name="Berlin A.M."/>
            <person name="Bochicchio J."/>
            <person name="Borenstein D."/>
            <person name="Chapman S.B."/>
            <person name="Chen Z."/>
            <person name="Engels R."/>
            <person name="Freedman E."/>
            <person name="Gellesch M."/>
            <person name="Goldberg J."/>
            <person name="Griggs A."/>
            <person name="Gujja S."/>
            <person name="Heilman E.R."/>
            <person name="Heiman D.I."/>
            <person name="Hepburn T.A."/>
            <person name="Howarth C."/>
            <person name="Jen D."/>
            <person name="Larson L."/>
            <person name="Lewis B."/>
            <person name="Mehta T."/>
            <person name="Park D."/>
            <person name="Pearson M."/>
            <person name="Richards J."/>
            <person name="Roberts A."/>
            <person name="Saif S."/>
            <person name="Shea T.D."/>
            <person name="Shenoy N."/>
            <person name="Sisk P."/>
            <person name="Stolte C."/>
            <person name="Sykes S.N."/>
            <person name="Thomson T."/>
            <person name="Walk T."/>
            <person name="White J."/>
            <person name="Yandava C."/>
            <person name="Straight P."/>
            <person name="Clardy J."/>
            <person name="Hung D."/>
            <person name="Kolter R."/>
            <person name="Mekalanos J."/>
            <person name="Walker S."/>
            <person name="Walsh C.T."/>
            <person name="Wieland-Brown L.C."/>
            <person name="Haas B."/>
            <person name="Nusbaum C."/>
            <person name="Birren B."/>
        </authorList>
    </citation>
    <scope>NUCLEOTIDE SEQUENCE [LARGE SCALE GENOMIC DNA]</scope>
    <source>
        <strain evidence="2 3">ATCC 53653</strain>
    </source>
</reference>
<dbReference type="HOGENOM" id="CLU_020336_50_2_11"/>
<dbReference type="Gene3D" id="3.40.50.1820">
    <property type="entry name" value="alpha/beta hydrolase"/>
    <property type="match status" value="1"/>
</dbReference>
<dbReference type="InterPro" id="IPR050266">
    <property type="entry name" value="AB_hydrolase_sf"/>
</dbReference>
<dbReference type="GO" id="GO:0016787">
    <property type="term" value="F:hydrolase activity"/>
    <property type="evidence" value="ECO:0007669"/>
    <property type="project" value="UniProtKB-KW"/>
</dbReference>
<evidence type="ECO:0000313" key="3">
    <source>
        <dbReference type="Proteomes" id="UP000003963"/>
    </source>
</evidence>
<dbReference type="SUPFAM" id="SSF53474">
    <property type="entry name" value="alpha/beta-Hydrolases"/>
    <property type="match status" value="1"/>
</dbReference>
<evidence type="ECO:0000313" key="2">
    <source>
        <dbReference type="EMBL" id="EFL26673.1"/>
    </source>
</evidence>
<dbReference type="GO" id="GO:0016020">
    <property type="term" value="C:membrane"/>
    <property type="evidence" value="ECO:0007669"/>
    <property type="project" value="TreeGrafter"/>
</dbReference>
<dbReference type="PANTHER" id="PTHR43798">
    <property type="entry name" value="MONOACYLGLYCEROL LIPASE"/>
    <property type="match status" value="1"/>
</dbReference>
<dbReference type="InterPro" id="IPR000073">
    <property type="entry name" value="AB_hydrolase_1"/>
</dbReference>
<dbReference type="Proteomes" id="UP000003963">
    <property type="component" value="Unassembled WGS sequence"/>
</dbReference>
<dbReference type="PRINTS" id="PR00111">
    <property type="entry name" value="ABHYDROLASE"/>
</dbReference>
<dbReference type="EMBL" id="GG657754">
    <property type="protein sequence ID" value="EFL26673.1"/>
    <property type="molecule type" value="Genomic_DNA"/>
</dbReference>
<organism evidence="2 3">
    <name type="scientific">Streptomyces himastatinicus ATCC 53653</name>
    <dbReference type="NCBI Taxonomy" id="457427"/>
    <lineage>
        <taxon>Bacteria</taxon>
        <taxon>Bacillati</taxon>
        <taxon>Actinomycetota</taxon>
        <taxon>Actinomycetes</taxon>
        <taxon>Kitasatosporales</taxon>
        <taxon>Streptomycetaceae</taxon>
        <taxon>Streptomyces</taxon>
        <taxon>Streptomyces violaceusniger group</taxon>
    </lineage>
</organism>